<dbReference type="AlphaFoldDB" id="A0A8R1YEU0"/>
<feature type="region of interest" description="Disordered" evidence="8">
    <location>
        <begin position="1114"/>
        <end position="1170"/>
    </location>
</feature>
<dbReference type="InterPro" id="IPR008271">
    <property type="entry name" value="Ser/Thr_kinase_AS"/>
</dbReference>
<evidence type="ECO:0000256" key="3">
    <source>
        <dbReference type="ARBA" id="ARBA00022723"/>
    </source>
</evidence>
<feature type="compositionally biased region" description="Low complexity" evidence="8">
    <location>
        <begin position="632"/>
        <end position="662"/>
    </location>
</feature>
<feature type="compositionally biased region" description="Basic and acidic residues" evidence="8">
    <location>
        <begin position="527"/>
        <end position="549"/>
    </location>
</feature>
<dbReference type="GO" id="GO:0006429">
    <property type="term" value="P:leucyl-tRNA aminoacylation"/>
    <property type="evidence" value="ECO:0000318"/>
    <property type="project" value="GO_Central"/>
</dbReference>
<feature type="binding site" evidence="7">
    <location>
        <position position="65"/>
    </location>
    <ligand>
        <name>ATP</name>
        <dbReference type="ChEBI" id="CHEBI:30616"/>
    </ligand>
</feature>
<reference evidence="11" key="1">
    <citation type="journal article" date="2008" name="Nat. Genet.">
        <title>The Pristionchus pacificus genome provides a unique perspective on nematode lifestyle and parasitism.</title>
        <authorList>
            <person name="Dieterich C."/>
            <person name="Clifton S.W."/>
            <person name="Schuster L.N."/>
            <person name="Chinwalla A."/>
            <person name="Delehaunty K."/>
            <person name="Dinkelacker I."/>
            <person name="Fulton L."/>
            <person name="Fulton R."/>
            <person name="Godfrey J."/>
            <person name="Minx P."/>
            <person name="Mitreva M."/>
            <person name="Roeseler W."/>
            <person name="Tian H."/>
            <person name="Witte H."/>
            <person name="Yang S.P."/>
            <person name="Wilson R.K."/>
            <person name="Sommer R.J."/>
        </authorList>
    </citation>
    <scope>NUCLEOTIDE SEQUENCE [LARGE SCALE GENOMIC DNA]</scope>
    <source>
        <strain evidence="11">PS312</strain>
    </source>
</reference>
<feature type="compositionally biased region" description="Gly residues" evidence="8">
    <location>
        <begin position="500"/>
        <end position="510"/>
    </location>
</feature>
<feature type="compositionally biased region" description="Basic and acidic residues" evidence="8">
    <location>
        <begin position="914"/>
        <end position="923"/>
    </location>
</feature>
<feature type="compositionally biased region" description="Gly residues" evidence="8">
    <location>
        <begin position="389"/>
        <end position="399"/>
    </location>
</feature>
<feature type="domain" description="Protein kinase" evidence="9">
    <location>
        <begin position="36"/>
        <end position="288"/>
    </location>
</feature>
<dbReference type="Proteomes" id="UP000005239">
    <property type="component" value="Unassembled WGS sequence"/>
</dbReference>
<dbReference type="GO" id="GO:0004823">
    <property type="term" value="F:leucine-tRNA ligase activity"/>
    <property type="evidence" value="ECO:0000318"/>
    <property type="project" value="GO_Central"/>
</dbReference>
<dbReference type="InterPro" id="IPR000719">
    <property type="entry name" value="Prot_kinase_dom"/>
</dbReference>
<dbReference type="GO" id="GO:0046872">
    <property type="term" value="F:metal ion binding"/>
    <property type="evidence" value="ECO:0007669"/>
    <property type="project" value="UniProtKB-KW"/>
</dbReference>
<evidence type="ECO:0000256" key="1">
    <source>
        <dbReference type="ARBA" id="ARBA00001946"/>
    </source>
</evidence>
<organism evidence="10 11">
    <name type="scientific">Pristionchus pacificus</name>
    <name type="common">Parasitic nematode worm</name>
    <dbReference type="NCBI Taxonomy" id="54126"/>
    <lineage>
        <taxon>Eukaryota</taxon>
        <taxon>Metazoa</taxon>
        <taxon>Ecdysozoa</taxon>
        <taxon>Nematoda</taxon>
        <taxon>Chromadorea</taxon>
        <taxon>Rhabditida</taxon>
        <taxon>Rhabditina</taxon>
        <taxon>Diplogasteromorpha</taxon>
        <taxon>Diplogasteroidea</taxon>
        <taxon>Neodiplogasteridae</taxon>
        <taxon>Pristionchus</taxon>
    </lineage>
</organism>
<dbReference type="PROSITE" id="PS50011">
    <property type="entry name" value="PROTEIN_KINASE_DOM"/>
    <property type="match status" value="1"/>
</dbReference>
<feature type="compositionally biased region" description="Low complexity" evidence="8">
    <location>
        <begin position="1114"/>
        <end position="1137"/>
    </location>
</feature>
<feature type="compositionally biased region" description="Basic residues" evidence="8">
    <location>
        <begin position="1147"/>
        <end position="1160"/>
    </location>
</feature>
<dbReference type="GO" id="GO:0005739">
    <property type="term" value="C:mitochondrion"/>
    <property type="evidence" value="ECO:0000318"/>
    <property type="project" value="GO_Central"/>
</dbReference>
<comment type="cofactor">
    <cofactor evidence="1">
        <name>Mg(2+)</name>
        <dbReference type="ChEBI" id="CHEBI:18420"/>
    </cofactor>
</comment>
<feature type="compositionally biased region" description="Gly residues" evidence="8">
    <location>
        <begin position="925"/>
        <end position="940"/>
    </location>
</feature>
<protein>
    <recommendedName>
        <fullName evidence="9">Protein kinase domain-containing protein</fullName>
    </recommendedName>
</protein>
<feature type="region of interest" description="Disordered" evidence="8">
    <location>
        <begin position="462"/>
        <end position="837"/>
    </location>
</feature>
<evidence type="ECO:0000256" key="7">
    <source>
        <dbReference type="PROSITE-ProRule" id="PRU10141"/>
    </source>
</evidence>
<dbReference type="CDD" id="cd14339">
    <property type="entry name" value="UBA_SNRK"/>
    <property type="match status" value="1"/>
</dbReference>
<feature type="compositionally biased region" description="Basic and acidic residues" evidence="8">
    <location>
        <begin position="558"/>
        <end position="568"/>
    </location>
</feature>
<dbReference type="PANTHER" id="PTHR24346:SF45">
    <property type="entry name" value="PROTEIN KINASE DOMAIN-CONTAINING PROTEIN"/>
    <property type="match status" value="1"/>
</dbReference>
<keyword evidence="4 7" id="KW-0547">Nucleotide-binding</keyword>
<dbReference type="Pfam" id="PF00069">
    <property type="entry name" value="Pkinase"/>
    <property type="match status" value="1"/>
</dbReference>
<dbReference type="InterPro" id="IPR017441">
    <property type="entry name" value="Protein_kinase_ATP_BS"/>
</dbReference>
<feature type="region of interest" description="Disordered" evidence="8">
    <location>
        <begin position="368"/>
        <end position="406"/>
    </location>
</feature>
<proteinExistence type="predicted"/>
<evidence type="ECO:0000256" key="6">
    <source>
        <dbReference type="ARBA" id="ARBA00022842"/>
    </source>
</evidence>
<dbReference type="FunFam" id="1.10.510.10:FF:000166">
    <property type="entry name" value="SNF-related serine/threonine-protein kinase"/>
    <property type="match status" value="1"/>
</dbReference>
<dbReference type="PROSITE" id="PS00107">
    <property type="entry name" value="PROTEIN_KINASE_ATP"/>
    <property type="match status" value="1"/>
</dbReference>
<accession>A0A8R1YEU0</accession>
<feature type="compositionally biased region" description="Low complexity" evidence="8">
    <location>
        <begin position="796"/>
        <end position="837"/>
    </location>
</feature>
<feature type="compositionally biased region" description="Basic and acidic residues" evidence="8">
    <location>
        <begin position="953"/>
        <end position="971"/>
    </location>
</feature>
<evidence type="ECO:0000256" key="5">
    <source>
        <dbReference type="ARBA" id="ARBA00022840"/>
    </source>
</evidence>
<feature type="compositionally biased region" description="Polar residues" evidence="8">
    <location>
        <begin position="728"/>
        <end position="740"/>
    </location>
</feature>
<evidence type="ECO:0000256" key="8">
    <source>
        <dbReference type="SAM" id="MobiDB-lite"/>
    </source>
</evidence>
<keyword evidence="6" id="KW-0460">Magnesium</keyword>
<dbReference type="EnsemblMetazoa" id="PPA22859b.1">
    <property type="protein sequence ID" value="PPA22859b.1"/>
    <property type="gene ID" value="WBGene00112413"/>
</dbReference>
<feature type="region of interest" description="Disordered" evidence="8">
    <location>
        <begin position="882"/>
        <end position="976"/>
    </location>
</feature>
<evidence type="ECO:0000256" key="2">
    <source>
        <dbReference type="ARBA" id="ARBA00022553"/>
    </source>
</evidence>
<keyword evidence="5 7" id="KW-0067">ATP-binding</keyword>
<dbReference type="PANTHER" id="PTHR24346">
    <property type="entry name" value="MAP/MICROTUBULE AFFINITY-REGULATING KINASE"/>
    <property type="match status" value="1"/>
</dbReference>
<keyword evidence="11" id="KW-1185">Reference proteome</keyword>
<dbReference type="SUPFAM" id="SSF56112">
    <property type="entry name" value="Protein kinase-like (PK-like)"/>
    <property type="match status" value="1"/>
</dbReference>
<gene>
    <name evidence="10" type="primary">WBGene00112413</name>
</gene>
<keyword evidence="3" id="KW-0479">Metal-binding</keyword>
<evidence type="ECO:0000313" key="10">
    <source>
        <dbReference type="EnsemblMetazoa" id="PPA22859b.1"/>
    </source>
</evidence>
<name>A0A8R1YEU0_PRIPA</name>
<dbReference type="SMART" id="SM00220">
    <property type="entry name" value="S_TKc"/>
    <property type="match status" value="1"/>
</dbReference>
<dbReference type="GO" id="GO:0032543">
    <property type="term" value="P:mitochondrial translation"/>
    <property type="evidence" value="ECO:0000318"/>
    <property type="project" value="GO_Central"/>
</dbReference>
<dbReference type="Gene3D" id="1.10.510.10">
    <property type="entry name" value="Transferase(Phosphotransferase) domain 1"/>
    <property type="match status" value="1"/>
</dbReference>
<sequence>MSSGDAIGAPAPLKPAAASQLQRRKSLNAPRIAGLYDLERTIGQGHFAVVKLAKHVFTGEQVAVKVIDKTNLDPVSTTHLMQEVRCMKLVQHPNIVRLYEVIDTATKLFLILELGDYDMHDFIAKHEKGCPEPIAQQFFSQIITAINYCHKLHVVHRDLKPENVVFFEKLGMVKLTDFGFSNLYEPGEQLRTSCGSLAYSAPEILLGDAYDAPAVDVWSLGVILFMLVTGRLPFQETNDSETLTKILDCRFSLPDGLSNPCKNLISRMLVRDPAKRCTLEEIAASPWVIAGERGHADVLPLVVRHHLPDSAHTTIIEQMVNGRIGSEDEIVSSLENGEYDYLSATYYLLAERVLSSYREQAARELAEKEAAAALPEEGTSSEGGERGAGDGIRGGGGGQKCRSRSNSFRASVRRPCSILKEESEEELSSYLRSSRQSSRFYLSRDNSSASSLADERDDLSAIGSHSSHHMHNTTSATVLPLSRPTSTEHLTVPSSPRGLGPSGGVGGGTRGSSSSFYWEDLSPIAEGVERRDEVGMERVEEKEEERNGREEEEDEGEESKWRELRERSGSAVPFGRVGSGRMSKGAAAAAKLIRRNSSPSVSMFGGGGASSRDRVSPQALQELLELTRLSGRRAASPDSIRSSRSPSPPGSSASGRTSPATSMLSRLKTPSVVLGGGGGTPSGGGSGGSGGMRKLSSSPHLLGICEEGEEESGSHGDTLLTEGHARQNRSASTTGVTVGDSSLLLLQRRDSSDSSSSSHRHPHHHRSSSGHGSHHHQRSLLRTGSREGVQPVQQIPPSAAAAASNPLSPLRTTPVRPTTIVTPSMSPPSTTMTSSATPRMMMTKESKTTTLTTYSAVRMIRPRQAVVSPDVCRRYEQHARFVTRSRRSTSCSSSETSDDEERRLTMLSTSRCKRGGDERKDDEGGGGGNGGGLTGNGSVGDVGVNPMRGGGGVERKDGGEKREGGGGERSKKAGGGICESIRSSCEMLSSPLTPLHPIPEMTQLHADKQGRRRARLLYRSATAERVVAEWATAGVVLQQPVAASLAASAASMIGAAREGKGLETTSWLRSIMRTRSVEDVRRKENGEDESLLSSSLPPTAGLAAVAAASSRSSSKSKTVYSSNSPSDSSLSDLFSPSESDDSGLSITRRKRLTKKKRSKGRKEESTVSSVSLVEGKSHLEQWIDQLCVV</sequence>
<evidence type="ECO:0000256" key="4">
    <source>
        <dbReference type="ARBA" id="ARBA00022741"/>
    </source>
</evidence>
<dbReference type="GO" id="GO:0004674">
    <property type="term" value="F:protein serine/threonine kinase activity"/>
    <property type="evidence" value="ECO:0007669"/>
    <property type="project" value="UniProtKB-ARBA"/>
</dbReference>
<dbReference type="GO" id="GO:0005524">
    <property type="term" value="F:ATP binding"/>
    <property type="evidence" value="ECO:0007669"/>
    <property type="project" value="UniProtKB-UniRule"/>
</dbReference>
<dbReference type="FunFam" id="3.30.200.20:FF:001888">
    <property type="entry name" value="Uncharacterized protein"/>
    <property type="match status" value="1"/>
</dbReference>
<keyword evidence="2" id="KW-0597">Phosphoprotein</keyword>
<evidence type="ECO:0000313" key="11">
    <source>
        <dbReference type="Proteomes" id="UP000005239"/>
    </source>
</evidence>
<evidence type="ECO:0000259" key="9">
    <source>
        <dbReference type="PROSITE" id="PS50011"/>
    </source>
</evidence>
<feature type="compositionally biased region" description="Gly residues" evidence="8">
    <location>
        <begin position="674"/>
        <end position="691"/>
    </location>
</feature>
<dbReference type="CDD" id="cd14074">
    <property type="entry name" value="STKc_SNRK"/>
    <property type="match status" value="1"/>
</dbReference>
<dbReference type="PROSITE" id="PS00108">
    <property type="entry name" value="PROTEIN_KINASE_ST"/>
    <property type="match status" value="1"/>
</dbReference>
<feature type="compositionally biased region" description="Basic residues" evidence="8">
    <location>
        <begin position="758"/>
        <end position="779"/>
    </location>
</feature>
<reference evidence="10" key="2">
    <citation type="submission" date="2022-06" db="UniProtKB">
        <authorList>
            <consortium name="EnsemblMetazoa"/>
        </authorList>
    </citation>
    <scope>IDENTIFICATION</scope>
    <source>
        <strain evidence="10">PS312</strain>
    </source>
</reference>
<dbReference type="InterPro" id="IPR011009">
    <property type="entry name" value="Kinase-like_dom_sf"/>
</dbReference>
<feature type="compositionally biased region" description="Low complexity" evidence="8">
    <location>
        <begin position="371"/>
        <end position="382"/>
    </location>
</feature>